<feature type="region of interest" description="Disordered" evidence="1">
    <location>
        <begin position="1"/>
        <end position="20"/>
    </location>
</feature>
<reference evidence="2 3" key="1">
    <citation type="submission" date="2019-07" db="EMBL/GenBank/DDBJ databases">
        <title>De Novo Assembly of kiwifruit Actinidia rufa.</title>
        <authorList>
            <person name="Sugita-Konishi S."/>
            <person name="Sato K."/>
            <person name="Mori E."/>
            <person name="Abe Y."/>
            <person name="Kisaki G."/>
            <person name="Hamano K."/>
            <person name="Suezawa K."/>
            <person name="Otani M."/>
            <person name="Fukuda T."/>
            <person name="Manabe T."/>
            <person name="Gomi K."/>
            <person name="Tabuchi M."/>
            <person name="Akimitsu K."/>
            <person name="Kataoka I."/>
        </authorList>
    </citation>
    <scope>NUCLEOTIDE SEQUENCE [LARGE SCALE GENOMIC DNA]</scope>
    <source>
        <strain evidence="3">cv. Fuchu</strain>
    </source>
</reference>
<proteinExistence type="predicted"/>
<keyword evidence="3" id="KW-1185">Reference proteome</keyword>
<evidence type="ECO:0000313" key="3">
    <source>
        <dbReference type="Proteomes" id="UP000585474"/>
    </source>
</evidence>
<dbReference type="Proteomes" id="UP000585474">
    <property type="component" value="Unassembled WGS sequence"/>
</dbReference>
<sequence length="49" mass="5563">MLRHVSENPNTLRPESSLWVSSSGKHSNVLFDVLALIARPHDFFLVFVV</sequence>
<dbReference type="EMBL" id="BJWL01000013">
    <property type="protein sequence ID" value="GFZ00337.1"/>
    <property type="molecule type" value="Genomic_DNA"/>
</dbReference>
<name>A0A7J0FPK5_9ERIC</name>
<organism evidence="2 3">
    <name type="scientific">Actinidia rufa</name>
    <dbReference type="NCBI Taxonomy" id="165716"/>
    <lineage>
        <taxon>Eukaryota</taxon>
        <taxon>Viridiplantae</taxon>
        <taxon>Streptophyta</taxon>
        <taxon>Embryophyta</taxon>
        <taxon>Tracheophyta</taxon>
        <taxon>Spermatophyta</taxon>
        <taxon>Magnoliopsida</taxon>
        <taxon>eudicotyledons</taxon>
        <taxon>Gunneridae</taxon>
        <taxon>Pentapetalae</taxon>
        <taxon>asterids</taxon>
        <taxon>Ericales</taxon>
        <taxon>Actinidiaceae</taxon>
        <taxon>Actinidia</taxon>
    </lineage>
</organism>
<dbReference type="AlphaFoldDB" id="A0A7J0FPK5"/>
<feature type="compositionally biased region" description="Polar residues" evidence="1">
    <location>
        <begin position="7"/>
        <end position="20"/>
    </location>
</feature>
<evidence type="ECO:0000256" key="1">
    <source>
        <dbReference type="SAM" id="MobiDB-lite"/>
    </source>
</evidence>
<comment type="caution">
    <text evidence="2">The sequence shown here is derived from an EMBL/GenBank/DDBJ whole genome shotgun (WGS) entry which is preliminary data.</text>
</comment>
<evidence type="ECO:0000313" key="2">
    <source>
        <dbReference type="EMBL" id="GFZ00337.1"/>
    </source>
</evidence>
<accession>A0A7J0FPK5</accession>
<protein>
    <submittedName>
        <fullName evidence="2">Uncharacterized protein</fullName>
    </submittedName>
</protein>
<gene>
    <name evidence="2" type="ORF">Acr_13g0017360</name>
</gene>